<dbReference type="GO" id="GO:0005737">
    <property type="term" value="C:cytoplasm"/>
    <property type="evidence" value="ECO:0007669"/>
    <property type="project" value="InterPro"/>
</dbReference>
<evidence type="ECO:0000256" key="1">
    <source>
        <dbReference type="ARBA" id="ARBA00009673"/>
    </source>
</evidence>
<organism evidence="5 6">
    <name type="scientific">Rhodnius prolixus</name>
    <name type="common">Triatomid bug</name>
    <dbReference type="NCBI Taxonomy" id="13249"/>
    <lineage>
        <taxon>Eukaryota</taxon>
        <taxon>Metazoa</taxon>
        <taxon>Ecdysozoa</taxon>
        <taxon>Arthropoda</taxon>
        <taxon>Hexapoda</taxon>
        <taxon>Insecta</taxon>
        <taxon>Pterygota</taxon>
        <taxon>Neoptera</taxon>
        <taxon>Paraneoptera</taxon>
        <taxon>Hemiptera</taxon>
        <taxon>Heteroptera</taxon>
        <taxon>Panheteroptera</taxon>
        <taxon>Cimicomorpha</taxon>
        <taxon>Reduviidae</taxon>
        <taxon>Triatominae</taxon>
        <taxon>Rhodnius</taxon>
    </lineage>
</organism>
<reference evidence="5" key="1">
    <citation type="submission" date="2015-05" db="UniProtKB">
        <authorList>
            <consortium name="EnsemblMetazoa"/>
        </authorList>
    </citation>
    <scope>IDENTIFICATION</scope>
</reference>
<dbReference type="PANTHER" id="PTHR10472">
    <property type="entry name" value="D-TYROSYL-TRNA TYR DEACYLASE"/>
    <property type="match status" value="1"/>
</dbReference>
<accession>T1HFA3</accession>
<dbReference type="InterPro" id="IPR003732">
    <property type="entry name" value="Daa-tRNA_deacyls_DTD"/>
</dbReference>
<evidence type="ECO:0000256" key="4">
    <source>
        <dbReference type="ARBA" id="ARBA00048018"/>
    </source>
</evidence>
<dbReference type="eggNOG" id="KOG3323">
    <property type="taxonomic scope" value="Eukaryota"/>
</dbReference>
<dbReference type="InParanoid" id="T1HFA3"/>
<dbReference type="InterPro" id="IPR023509">
    <property type="entry name" value="DTD-like_sf"/>
</dbReference>
<comment type="similarity">
    <text evidence="1">Belongs to the DTD family.</text>
</comment>
<dbReference type="EC" id="3.1.1.96" evidence="2"/>
<dbReference type="Pfam" id="PF02580">
    <property type="entry name" value="Tyr_Deacylase"/>
    <property type="match status" value="1"/>
</dbReference>
<dbReference type="GO" id="GO:0051500">
    <property type="term" value="F:D-tyrosyl-tRNA(Tyr) deacylase activity"/>
    <property type="evidence" value="ECO:0007669"/>
    <property type="project" value="TreeGrafter"/>
</dbReference>
<name>T1HFA3_RHOPR</name>
<dbReference type="STRING" id="13249.T1HFA3"/>
<evidence type="ECO:0000256" key="2">
    <source>
        <dbReference type="ARBA" id="ARBA00013056"/>
    </source>
</evidence>
<comment type="catalytic activity">
    <reaction evidence="4">
        <text>a D-aminoacyl-tRNA + H2O = a tRNA + a D-alpha-amino acid + H(+)</text>
        <dbReference type="Rhea" id="RHEA:13953"/>
        <dbReference type="Rhea" id="RHEA-COMP:10123"/>
        <dbReference type="Rhea" id="RHEA-COMP:10124"/>
        <dbReference type="ChEBI" id="CHEBI:15377"/>
        <dbReference type="ChEBI" id="CHEBI:15378"/>
        <dbReference type="ChEBI" id="CHEBI:59871"/>
        <dbReference type="ChEBI" id="CHEBI:78442"/>
        <dbReference type="ChEBI" id="CHEBI:79333"/>
        <dbReference type="EC" id="3.1.1.96"/>
    </reaction>
</comment>
<dbReference type="EMBL" id="ACPB03007565">
    <property type="status" value="NOT_ANNOTATED_CDS"/>
    <property type="molecule type" value="Genomic_DNA"/>
</dbReference>
<keyword evidence="6" id="KW-1185">Reference proteome</keyword>
<dbReference type="AlphaFoldDB" id="T1HFA3"/>
<evidence type="ECO:0000313" key="5">
    <source>
        <dbReference type="EnsemblMetazoa" id="RPRC002725-PA"/>
    </source>
</evidence>
<comment type="catalytic activity">
    <reaction evidence="3">
        <text>glycyl-tRNA(Ala) + H2O = tRNA(Ala) + glycine + H(+)</text>
        <dbReference type="Rhea" id="RHEA:53744"/>
        <dbReference type="Rhea" id="RHEA-COMP:9657"/>
        <dbReference type="Rhea" id="RHEA-COMP:13640"/>
        <dbReference type="ChEBI" id="CHEBI:15377"/>
        <dbReference type="ChEBI" id="CHEBI:15378"/>
        <dbReference type="ChEBI" id="CHEBI:57305"/>
        <dbReference type="ChEBI" id="CHEBI:78442"/>
        <dbReference type="ChEBI" id="CHEBI:78522"/>
        <dbReference type="EC" id="3.1.1.96"/>
    </reaction>
</comment>
<dbReference type="SUPFAM" id="SSF69500">
    <property type="entry name" value="DTD-like"/>
    <property type="match status" value="1"/>
</dbReference>
<sequence length="96" mass="11499">MFRGVRKILNMRLFEDEAGKMWKCSVKEKDYEVLCLSQITLYHRLKGNKPDFHLAMAPELSKSFYGKFLEEMRNNYCEERIKATVIDGNYRTIFTY</sequence>
<evidence type="ECO:0000313" key="6">
    <source>
        <dbReference type="Proteomes" id="UP000015103"/>
    </source>
</evidence>
<dbReference type="VEuPathDB" id="VectorBase:RPRC002725"/>
<dbReference type="EMBL" id="ACPB03007564">
    <property type="status" value="NOT_ANNOTATED_CDS"/>
    <property type="molecule type" value="Genomic_DNA"/>
</dbReference>
<dbReference type="Proteomes" id="UP000015103">
    <property type="component" value="Unassembled WGS sequence"/>
</dbReference>
<dbReference type="OMA" id="NNYCEER"/>
<protein>
    <recommendedName>
        <fullName evidence="2">D-aminoacyl-tRNA deacylase</fullName>
        <ecNumber evidence="2">3.1.1.96</ecNumber>
    </recommendedName>
</protein>
<dbReference type="Gene3D" id="3.50.80.10">
    <property type="entry name" value="D-tyrosyl-tRNA(Tyr) deacylase"/>
    <property type="match status" value="1"/>
</dbReference>
<dbReference type="EnsemblMetazoa" id="RPRC002725-RA">
    <property type="protein sequence ID" value="RPRC002725-PA"/>
    <property type="gene ID" value="RPRC002725"/>
</dbReference>
<proteinExistence type="inferred from homology"/>
<evidence type="ECO:0000256" key="3">
    <source>
        <dbReference type="ARBA" id="ARBA00047676"/>
    </source>
</evidence>
<dbReference type="HOGENOM" id="CLU_2362331_0_0_1"/>
<dbReference type="PANTHER" id="PTHR10472:SF5">
    <property type="entry name" value="D-AMINOACYL-TRNA DEACYLASE 1"/>
    <property type="match status" value="1"/>
</dbReference>